<dbReference type="EC" id="2.7.1.40" evidence="5 14"/>
<evidence type="ECO:0000313" key="17">
    <source>
        <dbReference type="EMBL" id="KAF4660787.1"/>
    </source>
</evidence>
<proteinExistence type="inferred from homology"/>
<keyword evidence="6 14" id="KW-0808">Transferase</keyword>
<keyword evidence="11 14" id="KW-0460">Magnesium</keyword>
<evidence type="ECO:0000256" key="7">
    <source>
        <dbReference type="ARBA" id="ARBA00022723"/>
    </source>
</evidence>
<evidence type="ECO:0000256" key="1">
    <source>
        <dbReference type="ARBA" id="ARBA00001946"/>
    </source>
</evidence>
<keyword evidence="9 14" id="KW-0418">Kinase</keyword>
<dbReference type="NCBIfam" id="TIGR01064">
    <property type="entry name" value="pyruv_kin"/>
    <property type="match status" value="2"/>
</dbReference>
<dbReference type="GO" id="GO:0005524">
    <property type="term" value="F:ATP binding"/>
    <property type="evidence" value="ECO:0007669"/>
    <property type="project" value="UniProtKB-KW"/>
</dbReference>
<evidence type="ECO:0000259" key="16">
    <source>
        <dbReference type="Pfam" id="PF02887"/>
    </source>
</evidence>
<dbReference type="GO" id="GO:0016301">
    <property type="term" value="F:kinase activity"/>
    <property type="evidence" value="ECO:0007669"/>
    <property type="project" value="UniProtKB-KW"/>
</dbReference>
<sequence length="1038" mass="111822">MSHGFSGRSIKDHGVLGQAAVSITDQMADLAAWDGSSCDPITRKTTLTCTMGPSDWDVETLVKMINQGLNIARFNFSHGDFESHSKCLANLKEALKQCPGKHVAVMLDTKGPEIRSGFFAAGGKVELEAGQDLILTTDYSFKGDAHKIACTYEKLPQSVKPGSIILMADGTVNLQVVECYEDSVKTRVLNHAIIGERKNMNLPGVRVDLPCIGEKEANDILNWGLPNGIDFISASFVQHGDDIRGLRKLMGEAGKNVQIISKIESTEGLRNFDDILEASDAIMIARGDLGMEMPPEKVFLAQKMMTARCNLAGKPVITATQMLESMIENPRPTRAEVSDVANAVLDGTDGVMLSGEAASGKFPVNAISIQRRICESAESVIDYDSLYLRIREAVMNKHPEGLPVAESICSNAVALASEVNASLILALSQTGSTSRLLGKYRPRQQILCVTDNEHTVAHTAVARGILPFQVESLKDTEAVIAKALEYAKSVGLVKAGDKVVAVHGIKENAAGATNMMEVVNVDGRSMKDHGVIGQAAVSITDQMADLASWDGSSCDPITRKTTLTCTMGPSDWDVETLVKMINQGLNIARFNFSHGDFESHSKCLANLKEALKQCPGKHVAVMLDTKGPEIRSGFFAAGGKVELEAGQDLILTTDYSFKGDAHKIACTYEKLPQSVKPGSIILMADGTVNLQVVECYEDSVKTRVLNHAIIGERKNMNLPGVRVDLPCIGEKEANDILNWGLPNGIDFISASFVQHGDDIRGLRKLMGEAGKNVQIISKIESTEGLRNFDDILEASDAIMIARGDLGMEMPPEKVFLAQKMMTARCNLAGKPVITATQMLESMIENPRPTRAEVSDVADAVLDGTDGVMLSGEAANGKFPVNAISIQRRICESAESVIDYDSLYLRIREAVMNKHPEGLPVAESICSNAVALASEVNASLILALSQTGSTSRLLGKYRPRQQILCVTDNEHTVAHTAVARGILPFQVESFKDTEAVVAKALEYAKSVGLVKAGDKVVAVHGIKENTAGATNMMEVVNVE</sequence>
<dbReference type="Gene3D" id="3.20.20.60">
    <property type="entry name" value="Phosphoenolpyruvate-binding domains"/>
    <property type="match status" value="2"/>
</dbReference>
<dbReference type="NCBIfam" id="NF004978">
    <property type="entry name" value="PRK06354.1"/>
    <property type="match status" value="2"/>
</dbReference>
<evidence type="ECO:0000256" key="11">
    <source>
        <dbReference type="ARBA" id="ARBA00022842"/>
    </source>
</evidence>
<dbReference type="PANTHER" id="PTHR11817">
    <property type="entry name" value="PYRUVATE KINASE"/>
    <property type="match status" value="1"/>
</dbReference>
<name>A0A7J6LNK9_PEROL</name>
<dbReference type="GO" id="GO:0030955">
    <property type="term" value="F:potassium ion binding"/>
    <property type="evidence" value="ECO:0007669"/>
    <property type="project" value="InterPro"/>
</dbReference>
<dbReference type="GO" id="GO:0000287">
    <property type="term" value="F:magnesium ion binding"/>
    <property type="evidence" value="ECO:0007669"/>
    <property type="project" value="InterPro"/>
</dbReference>
<dbReference type="SUPFAM" id="SSF51621">
    <property type="entry name" value="Phosphoenolpyruvate/pyruvate domain"/>
    <property type="match status" value="2"/>
</dbReference>
<keyword evidence="13" id="KW-0670">Pyruvate</keyword>
<comment type="cofactor">
    <cofactor evidence="2">
        <name>K(+)</name>
        <dbReference type="ChEBI" id="CHEBI:29103"/>
    </cofactor>
</comment>
<comment type="catalytic activity">
    <reaction evidence="14">
        <text>pyruvate + ATP = phosphoenolpyruvate + ADP + H(+)</text>
        <dbReference type="Rhea" id="RHEA:18157"/>
        <dbReference type="ChEBI" id="CHEBI:15361"/>
        <dbReference type="ChEBI" id="CHEBI:15378"/>
        <dbReference type="ChEBI" id="CHEBI:30616"/>
        <dbReference type="ChEBI" id="CHEBI:58702"/>
        <dbReference type="ChEBI" id="CHEBI:456216"/>
        <dbReference type="EC" id="2.7.1.40"/>
    </reaction>
</comment>
<evidence type="ECO:0000256" key="4">
    <source>
        <dbReference type="ARBA" id="ARBA00008663"/>
    </source>
</evidence>
<keyword evidence="10" id="KW-0067">ATP-binding</keyword>
<evidence type="ECO:0000256" key="3">
    <source>
        <dbReference type="ARBA" id="ARBA00004997"/>
    </source>
</evidence>
<dbReference type="PROSITE" id="PS00110">
    <property type="entry name" value="PYRUVATE_KINASE"/>
    <property type="match status" value="2"/>
</dbReference>
<dbReference type="NCBIfam" id="NF004491">
    <property type="entry name" value="PRK05826.1"/>
    <property type="match status" value="2"/>
</dbReference>
<protein>
    <recommendedName>
        <fullName evidence="5 14">Pyruvate kinase</fullName>
        <ecNumber evidence="5 14">2.7.1.40</ecNumber>
    </recommendedName>
</protein>
<keyword evidence="12 14" id="KW-0324">Glycolysis</keyword>
<dbReference type="Pfam" id="PF02887">
    <property type="entry name" value="PK_C"/>
    <property type="match status" value="2"/>
</dbReference>
<feature type="domain" description="Pyruvate kinase barrel" evidence="15">
    <location>
        <begin position="43"/>
        <end position="367"/>
    </location>
</feature>
<dbReference type="InterPro" id="IPR011037">
    <property type="entry name" value="Pyrv_Knase-like_insert_dom_sf"/>
</dbReference>
<dbReference type="Gene3D" id="3.40.1380.20">
    <property type="entry name" value="Pyruvate kinase, C-terminal domain"/>
    <property type="match status" value="2"/>
</dbReference>
<dbReference type="InterPro" id="IPR015806">
    <property type="entry name" value="Pyrv_Knase_insert_dom_sf"/>
</dbReference>
<dbReference type="InterPro" id="IPR015795">
    <property type="entry name" value="Pyrv_Knase_C"/>
</dbReference>
<comment type="similarity">
    <text evidence="4 14">Belongs to the pyruvate kinase family.</text>
</comment>
<keyword evidence="8" id="KW-0547">Nucleotide-binding</keyword>
<dbReference type="PRINTS" id="PR01050">
    <property type="entry name" value="PYRUVTKNASE"/>
</dbReference>
<reference evidence="17 18" key="1">
    <citation type="submission" date="2020-04" db="EMBL/GenBank/DDBJ databases">
        <title>Perkinsus olseni comparative genomics.</title>
        <authorList>
            <person name="Bogema D.R."/>
        </authorList>
    </citation>
    <scope>NUCLEOTIDE SEQUENCE [LARGE SCALE GENOMIC DNA]</scope>
    <source>
        <strain evidence="17">ATCC PRA-179</strain>
    </source>
</reference>
<gene>
    <name evidence="17" type="ORF">FOZ61_003749</name>
</gene>
<feature type="domain" description="Pyruvate kinase C-terminal" evidence="16">
    <location>
        <begin position="922"/>
        <end position="1035"/>
    </location>
</feature>
<evidence type="ECO:0000256" key="12">
    <source>
        <dbReference type="ARBA" id="ARBA00023152"/>
    </source>
</evidence>
<feature type="domain" description="Pyruvate kinase C-terminal" evidence="16">
    <location>
        <begin position="406"/>
        <end position="519"/>
    </location>
</feature>
<evidence type="ECO:0000256" key="10">
    <source>
        <dbReference type="ARBA" id="ARBA00022840"/>
    </source>
</evidence>
<evidence type="ECO:0000259" key="15">
    <source>
        <dbReference type="Pfam" id="PF00224"/>
    </source>
</evidence>
<evidence type="ECO:0000256" key="14">
    <source>
        <dbReference type="RuleBase" id="RU000504"/>
    </source>
</evidence>
<evidence type="ECO:0000256" key="6">
    <source>
        <dbReference type="ARBA" id="ARBA00022679"/>
    </source>
</evidence>
<dbReference type="FunFam" id="2.40.33.10:FF:000001">
    <property type="entry name" value="Pyruvate kinase"/>
    <property type="match status" value="2"/>
</dbReference>
<dbReference type="FunFam" id="3.20.20.60:FF:000025">
    <property type="entry name" value="Pyruvate kinase"/>
    <property type="match status" value="2"/>
</dbReference>
<evidence type="ECO:0000256" key="5">
    <source>
        <dbReference type="ARBA" id="ARBA00012142"/>
    </source>
</evidence>
<dbReference type="SUPFAM" id="SSF52935">
    <property type="entry name" value="PK C-terminal domain-like"/>
    <property type="match status" value="2"/>
</dbReference>
<dbReference type="InterPro" id="IPR001697">
    <property type="entry name" value="Pyr_Knase"/>
</dbReference>
<dbReference type="Proteomes" id="UP000570595">
    <property type="component" value="Unassembled WGS sequence"/>
</dbReference>
<organism evidence="17 18">
    <name type="scientific">Perkinsus olseni</name>
    <name type="common">Perkinsus atlanticus</name>
    <dbReference type="NCBI Taxonomy" id="32597"/>
    <lineage>
        <taxon>Eukaryota</taxon>
        <taxon>Sar</taxon>
        <taxon>Alveolata</taxon>
        <taxon>Perkinsozoa</taxon>
        <taxon>Perkinsea</taxon>
        <taxon>Perkinsida</taxon>
        <taxon>Perkinsidae</taxon>
        <taxon>Perkinsus</taxon>
    </lineage>
</organism>
<evidence type="ECO:0000313" key="18">
    <source>
        <dbReference type="Proteomes" id="UP000570595"/>
    </source>
</evidence>
<evidence type="ECO:0000256" key="13">
    <source>
        <dbReference type="ARBA" id="ARBA00023317"/>
    </source>
</evidence>
<dbReference type="Gene3D" id="2.40.33.10">
    <property type="entry name" value="PK beta-barrel domain-like"/>
    <property type="match status" value="2"/>
</dbReference>
<comment type="cofactor">
    <cofactor evidence="1">
        <name>Mg(2+)</name>
        <dbReference type="ChEBI" id="CHEBI:18420"/>
    </cofactor>
</comment>
<keyword evidence="7" id="KW-0479">Metal-binding</keyword>
<dbReference type="InterPro" id="IPR018209">
    <property type="entry name" value="Pyrv_Knase_AS"/>
</dbReference>
<comment type="caution">
    <text evidence="17">The sequence shown here is derived from an EMBL/GenBank/DDBJ whole genome shotgun (WGS) entry which is preliminary data.</text>
</comment>
<dbReference type="InterPro" id="IPR040442">
    <property type="entry name" value="Pyrv_kinase-like_dom_sf"/>
</dbReference>
<dbReference type="UniPathway" id="UPA00109">
    <property type="reaction ID" value="UER00188"/>
</dbReference>
<dbReference type="AlphaFoldDB" id="A0A7J6LNK9"/>
<dbReference type="InterPro" id="IPR036918">
    <property type="entry name" value="Pyrv_Knase_C_sf"/>
</dbReference>
<dbReference type="InterPro" id="IPR015793">
    <property type="entry name" value="Pyrv_Knase_brl"/>
</dbReference>
<accession>A0A7J6LNK9</accession>
<dbReference type="OrthoDB" id="108365at2759"/>
<dbReference type="InterPro" id="IPR015813">
    <property type="entry name" value="Pyrv/PenolPyrv_kinase-like_dom"/>
</dbReference>
<evidence type="ECO:0000256" key="2">
    <source>
        <dbReference type="ARBA" id="ARBA00001958"/>
    </source>
</evidence>
<dbReference type="SUPFAM" id="SSF50800">
    <property type="entry name" value="PK beta-barrel domain-like"/>
    <property type="match status" value="2"/>
</dbReference>
<feature type="domain" description="Pyruvate kinase barrel" evidence="15">
    <location>
        <begin position="559"/>
        <end position="883"/>
    </location>
</feature>
<dbReference type="Pfam" id="PF00224">
    <property type="entry name" value="PK"/>
    <property type="match status" value="2"/>
</dbReference>
<evidence type="ECO:0000256" key="8">
    <source>
        <dbReference type="ARBA" id="ARBA00022741"/>
    </source>
</evidence>
<dbReference type="GO" id="GO:0004743">
    <property type="term" value="F:pyruvate kinase activity"/>
    <property type="evidence" value="ECO:0007669"/>
    <property type="project" value="UniProtKB-EC"/>
</dbReference>
<dbReference type="EMBL" id="JABAHT010000219">
    <property type="protein sequence ID" value="KAF4660787.1"/>
    <property type="molecule type" value="Genomic_DNA"/>
</dbReference>
<evidence type="ECO:0000256" key="9">
    <source>
        <dbReference type="ARBA" id="ARBA00022777"/>
    </source>
</evidence>
<comment type="pathway">
    <text evidence="3 14">Carbohydrate degradation; glycolysis; pyruvate from D-glyceraldehyde 3-phosphate: step 5/5.</text>
</comment>